<dbReference type="PROSITE" id="PS50081">
    <property type="entry name" value="ZF_DAG_PE_2"/>
    <property type="match status" value="1"/>
</dbReference>
<accession>A0A6J1BLV5</accession>
<organism evidence="6 7">
    <name type="scientific">Herrania umbratica</name>
    <dbReference type="NCBI Taxonomy" id="108875"/>
    <lineage>
        <taxon>Eukaryota</taxon>
        <taxon>Viridiplantae</taxon>
        <taxon>Streptophyta</taxon>
        <taxon>Embryophyta</taxon>
        <taxon>Tracheophyta</taxon>
        <taxon>Spermatophyta</taxon>
        <taxon>Magnoliopsida</taxon>
        <taxon>eudicotyledons</taxon>
        <taxon>Gunneridae</taxon>
        <taxon>Pentapetalae</taxon>
        <taxon>rosids</taxon>
        <taxon>malvids</taxon>
        <taxon>Malvales</taxon>
        <taxon>Malvaceae</taxon>
        <taxon>Byttnerioideae</taxon>
        <taxon>Herrania</taxon>
    </lineage>
</organism>
<dbReference type="Pfam" id="PF03107">
    <property type="entry name" value="C1_2"/>
    <property type="match status" value="1"/>
</dbReference>
<keyword evidence="3" id="KW-0862">Zinc</keyword>
<protein>
    <submittedName>
        <fullName evidence="7">Uncharacterized protein LOC110428854</fullName>
    </submittedName>
</protein>
<dbReference type="InterPro" id="IPR046349">
    <property type="entry name" value="C1-like_sf"/>
</dbReference>
<evidence type="ECO:0000313" key="6">
    <source>
        <dbReference type="Proteomes" id="UP000504621"/>
    </source>
</evidence>
<dbReference type="OrthoDB" id="988888at2759"/>
<feature type="domain" description="Phorbol-ester/DAG-type" evidence="5">
    <location>
        <begin position="9"/>
        <end position="60"/>
    </location>
</feature>
<dbReference type="GO" id="GO:0046872">
    <property type="term" value="F:metal ion binding"/>
    <property type="evidence" value="ECO:0007669"/>
    <property type="project" value="UniProtKB-KW"/>
</dbReference>
<evidence type="ECO:0000256" key="2">
    <source>
        <dbReference type="ARBA" id="ARBA00022737"/>
    </source>
</evidence>
<evidence type="ECO:0000259" key="5">
    <source>
        <dbReference type="PROSITE" id="PS50081"/>
    </source>
</evidence>
<reference evidence="7" key="1">
    <citation type="submission" date="2025-08" db="UniProtKB">
        <authorList>
            <consortium name="RefSeq"/>
        </authorList>
    </citation>
    <scope>IDENTIFICATION</scope>
    <source>
        <tissue evidence="7">Leaf</tissue>
    </source>
</reference>
<dbReference type="SUPFAM" id="SSF57889">
    <property type="entry name" value="Cysteine-rich domain"/>
    <property type="match status" value="1"/>
</dbReference>
<dbReference type="InterPro" id="IPR002219">
    <property type="entry name" value="PKC_DAG/PE"/>
</dbReference>
<feature type="region of interest" description="Disordered" evidence="4">
    <location>
        <begin position="63"/>
        <end position="89"/>
    </location>
</feature>
<evidence type="ECO:0000256" key="1">
    <source>
        <dbReference type="ARBA" id="ARBA00022723"/>
    </source>
</evidence>
<dbReference type="PANTHER" id="PTHR46288:SF27">
    <property type="entry name" value="CYSTEINE_HISTIDINE-RICH C1 DOMAIN FAMILY PROTEIN"/>
    <property type="match status" value="1"/>
</dbReference>
<dbReference type="InterPro" id="IPR004146">
    <property type="entry name" value="DC1"/>
</dbReference>
<dbReference type="Gene3D" id="3.30.60.20">
    <property type="match status" value="1"/>
</dbReference>
<keyword evidence="6" id="KW-1185">Reference proteome</keyword>
<sequence>MESQHFGHSHKLVFNEEQSNQTKEAYCSRCREVVFGPSFSCVECRFYLHKKCVEAPSKIDHPFHRDHPPILLPKTPSKGTGMKLEKPQK</sequence>
<evidence type="ECO:0000256" key="3">
    <source>
        <dbReference type="ARBA" id="ARBA00022833"/>
    </source>
</evidence>
<name>A0A6J1BLV5_9ROSI</name>
<keyword evidence="2" id="KW-0677">Repeat</keyword>
<evidence type="ECO:0000313" key="7">
    <source>
        <dbReference type="RefSeq" id="XP_021300451.1"/>
    </source>
</evidence>
<dbReference type="RefSeq" id="XP_021300451.1">
    <property type="nucleotide sequence ID" value="XM_021444776.1"/>
</dbReference>
<proteinExistence type="predicted"/>
<dbReference type="GeneID" id="110428854"/>
<evidence type="ECO:0000256" key="4">
    <source>
        <dbReference type="SAM" id="MobiDB-lite"/>
    </source>
</evidence>
<gene>
    <name evidence="7" type="primary">LOC110428854</name>
</gene>
<keyword evidence="1" id="KW-0479">Metal-binding</keyword>
<dbReference type="Proteomes" id="UP000504621">
    <property type="component" value="Unplaced"/>
</dbReference>
<dbReference type="AlphaFoldDB" id="A0A6J1BLV5"/>
<dbReference type="PANTHER" id="PTHR46288">
    <property type="entry name" value="PHORBOL-ESTER/DAG-TYPE DOMAIN-CONTAINING PROTEIN"/>
    <property type="match status" value="1"/>
</dbReference>